<keyword evidence="4" id="KW-0235">DNA replication</keyword>
<comment type="similarity">
    <text evidence="2">Belongs to the DNA polymerase alpha subunit B family.</text>
</comment>
<proteinExistence type="inferred from homology"/>
<dbReference type="Proteomes" id="UP000757232">
    <property type="component" value="Unassembled WGS sequence"/>
</dbReference>
<evidence type="ECO:0000256" key="1">
    <source>
        <dbReference type="ARBA" id="ARBA00004123"/>
    </source>
</evidence>
<dbReference type="InterPro" id="IPR016722">
    <property type="entry name" value="DNA_pol_alpha_bsu"/>
</dbReference>
<dbReference type="GO" id="GO:0006270">
    <property type="term" value="P:DNA replication initiation"/>
    <property type="evidence" value="ECO:0007669"/>
    <property type="project" value="TreeGrafter"/>
</dbReference>
<dbReference type="Pfam" id="PF04042">
    <property type="entry name" value="DNA_pol_E_B"/>
    <property type="match status" value="1"/>
</dbReference>
<feature type="domain" description="DNA polymerase alpha subunit B OB" evidence="7">
    <location>
        <begin position="147"/>
        <end position="266"/>
    </location>
</feature>
<gene>
    <name evidence="8" type="ORF">A7U60_g6552</name>
</gene>
<dbReference type="OrthoDB" id="336885at2759"/>
<keyword evidence="5" id="KW-0539">Nucleus</keyword>
<dbReference type="InterPro" id="IPR007185">
    <property type="entry name" value="DNA_pol_a/d/e_bsu"/>
</dbReference>
<organism evidence="8 9">
    <name type="scientific">Sanghuangporus baumii</name>
    <name type="common">Phellinus baumii</name>
    <dbReference type="NCBI Taxonomy" id="108892"/>
    <lineage>
        <taxon>Eukaryota</taxon>
        <taxon>Fungi</taxon>
        <taxon>Dikarya</taxon>
        <taxon>Basidiomycota</taxon>
        <taxon>Agaricomycotina</taxon>
        <taxon>Agaricomycetes</taxon>
        <taxon>Hymenochaetales</taxon>
        <taxon>Hymenochaetaceae</taxon>
        <taxon>Sanghuangporus</taxon>
    </lineage>
</organism>
<evidence type="ECO:0000256" key="4">
    <source>
        <dbReference type="ARBA" id="ARBA00022705"/>
    </source>
</evidence>
<dbReference type="Pfam" id="PF22062">
    <property type="entry name" value="OB_DPOA2"/>
    <property type="match status" value="1"/>
</dbReference>
<sequence>MYAFFQFVITFVAIDASRRGRPGISICKDYNVSGDNFFWIWESLRYGSSNAALGAERPTFTAAHAESVKIKLVDEVKAKRLKEQKEQMNAQRRQLALAHLVRKAPRGSGSDAKLAVTTAPSVSFKIPIEDRRTRKYRYMYEKISERSEILDERIDEFGELVREHYNVDDLGDPSATSEEDVVVVGRICNDPDSANASAKLTEGAIFLESSRMMGSGSRVPLRFSSSLKLRGAPQGANSIGLFPGSVVALRGRNGGGGFFAVEEILSLPMPSPSTEPPNHKAFTMAMACGPYTADADLEYKYFNALMEKLRSSPPSVLLLLGPFIDAAHPLIKSGEVEEIPAKIFKRRFVEPLEGFLKASPQSLILLGPSIRDILSDHPVYPQCELDNVPFNDPRIKLIPNPSRFAINDVSFGSTSVDILFHIRNQEYAQRGTVVDPIPPTAIVPAFYPLFPVPTDLSAEVNLDVSHSDGLRLDQRAHQHAPDVLLLPSKLKQFTKARLT</sequence>
<dbReference type="InterPro" id="IPR054300">
    <property type="entry name" value="OB_DPOA2"/>
</dbReference>
<comment type="caution">
    <text evidence="8">The sequence shown here is derived from an EMBL/GenBank/DDBJ whole genome shotgun (WGS) entry which is preliminary data.</text>
</comment>
<comment type="subcellular location">
    <subcellularLocation>
        <location evidence="1">Nucleus</location>
    </subcellularLocation>
</comment>
<dbReference type="PANTHER" id="PTHR23061">
    <property type="entry name" value="DNA POLYMERASE 2 ALPHA 70 KDA SUBUNIT"/>
    <property type="match status" value="1"/>
</dbReference>
<keyword evidence="9" id="KW-1185">Reference proteome</keyword>
<protein>
    <recommendedName>
        <fullName evidence="3">DNA polymerase alpha subunit B</fullName>
    </recommendedName>
</protein>
<evidence type="ECO:0000256" key="2">
    <source>
        <dbReference type="ARBA" id="ARBA00007299"/>
    </source>
</evidence>
<dbReference type="GO" id="GO:0003677">
    <property type="term" value="F:DNA binding"/>
    <property type="evidence" value="ECO:0007669"/>
    <property type="project" value="InterPro"/>
</dbReference>
<accession>A0A9Q5N6P6</accession>
<dbReference type="Gene3D" id="3.60.21.60">
    <property type="match status" value="1"/>
</dbReference>
<evidence type="ECO:0000256" key="3">
    <source>
        <dbReference type="ARBA" id="ARBA00018596"/>
    </source>
</evidence>
<dbReference type="PANTHER" id="PTHR23061:SF12">
    <property type="entry name" value="DNA POLYMERASE ALPHA SUBUNIT B"/>
    <property type="match status" value="1"/>
</dbReference>
<evidence type="ECO:0000259" key="6">
    <source>
        <dbReference type="Pfam" id="PF04042"/>
    </source>
</evidence>
<evidence type="ECO:0000259" key="7">
    <source>
        <dbReference type="Pfam" id="PF22062"/>
    </source>
</evidence>
<dbReference type="AlphaFoldDB" id="A0A9Q5N6P6"/>
<dbReference type="GO" id="GO:0005658">
    <property type="term" value="C:alpha DNA polymerase:primase complex"/>
    <property type="evidence" value="ECO:0007669"/>
    <property type="project" value="TreeGrafter"/>
</dbReference>
<evidence type="ECO:0000313" key="8">
    <source>
        <dbReference type="EMBL" id="OCB86431.1"/>
    </source>
</evidence>
<reference evidence="8" key="1">
    <citation type="submission" date="2016-06" db="EMBL/GenBank/DDBJ databases">
        <title>Draft Genome sequence of the fungus Inonotus baumii.</title>
        <authorList>
            <person name="Zhu H."/>
            <person name="Lin W."/>
        </authorList>
    </citation>
    <scope>NUCLEOTIDE SEQUENCE</scope>
    <source>
        <strain evidence="8">821</strain>
    </source>
</reference>
<evidence type="ECO:0000256" key="5">
    <source>
        <dbReference type="ARBA" id="ARBA00023242"/>
    </source>
</evidence>
<feature type="domain" description="DNA polymerase alpha/delta/epsilon subunit B" evidence="6">
    <location>
        <begin position="285"/>
        <end position="495"/>
    </location>
</feature>
<name>A0A9Q5N6P6_SANBA</name>
<evidence type="ECO:0000313" key="9">
    <source>
        <dbReference type="Proteomes" id="UP000757232"/>
    </source>
</evidence>
<dbReference type="EMBL" id="LNZH02000202">
    <property type="protein sequence ID" value="OCB86431.1"/>
    <property type="molecule type" value="Genomic_DNA"/>
</dbReference>